<comment type="caution">
    <text evidence="2">The sequence shown here is derived from an EMBL/GenBank/DDBJ whole genome shotgun (WGS) entry which is preliminary data.</text>
</comment>
<dbReference type="AlphaFoldDB" id="J0QIA2"/>
<dbReference type="STRING" id="1094564.MCW_00897"/>
<dbReference type="EMBL" id="AILX01000011">
    <property type="protein sequence ID" value="EJF85266.1"/>
    <property type="molecule type" value="Genomic_DNA"/>
</dbReference>
<organism evidence="2 3">
    <name type="scientific">Cardidatus Bartonella washoeensis 085-0475</name>
    <dbReference type="NCBI Taxonomy" id="1094564"/>
    <lineage>
        <taxon>Bacteria</taxon>
        <taxon>Pseudomonadati</taxon>
        <taxon>Pseudomonadota</taxon>
        <taxon>Alphaproteobacteria</taxon>
        <taxon>Hyphomicrobiales</taxon>
        <taxon>Bartonellaceae</taxon>
        <taxon>Bartonella</taxon>
    </lineage>
</organism>
<dbReference type="Gene3D" id="6.10.250.2040">
    <property type="match status" value="1"/>
</dbReference>
<gene>
    <name evidence="2" type="ORF">MCW_00897</name>
</gene>
<reference evidence="2 3" key="1">
    <citation type="submission" date="2012-03" db="EMBL/GenBank/DDBJ databases">
        <title>The Genome Sequence of Bartonella washoensis 085-0475.</title>
        <authorList>
            <consortium name="The Broad Institute Genome Sequencing Platform"/>
            <consortium name="The Broad Institute Genome Sequencing Center for Infectious Disease"/>
            <person name="Feldgarden M."/>
            <person name="Kirby J."/>
            <person name="Kosoy M."/>
            <person name="Birtles R."/>
            <person name="Probert W.S."/>
            <person name="Chiaraviglio L."/>
            <person name="Young S.K."/>
            <person name="Zeng Q."/>
            <person name="Gargeya S."/>
            <person name="Fitzgerald M."/>
            <person name="Haas B."/>
            <person name="Abouelleil A."/>
            <person name="Alvarado L."/>
            <person name="Arachchi H.M."/>
            <person name="Berlin A."/>
            <person name="Chapman S.B."/>
            <person name="Gearin G."/>
            <person name="Goldberg J."/>
            <person name="Griggs A."/>
            <person name="Gujja S."/>
            <person name="Hansen M."/>
            <person name="Heiman D."/>
            <person name="Howarth C."/>
            <person name="Larimer J."/>
            <person name="Lui A."/>
            <person name="MacDonald P.J.P."/>
            <person name="McCowen C."/>
            <person name="Montmayeur A."/>
            <person name="Murphy C."/>
            <person name="Neiman D."/>
            <person name="Pearson M."/>
            <person name="Priest M."/>
            <person name="Roberts A."/>
            <person name="Saif S."/>
            <person name="Shea T."/>
            <person name="Sisk P."/>
            <person name="Stolte C."/>
            <person name="Sykes S."/>
            <person name="Wortman J."/>
            <person name="Nusbaum C."/>
            <person name="Birren B."/>
        </authorList>
    </citation>
    <scope>NUCLEOTIDE SEQUENCE [LARGE SCALE GENOMIC DNA]</scope>
    <source>
        <strain evidence="2 3">085-0475</strain>
    </source>
</reference>
<dbReference type="Gene3D" id="6.10.250.2030">
    <property type="match status" value="2"/>
</dbReference>
<feature type="domain" description="Trimeric autotransporter adhesin YadA-like stalk" evidence="1">
    <location>
        <begin position="12"/>
        <end position="52"/>
    </location>
</feature>
<dbReference type="Gene3D" id="1.20.5.170">
    <property type="match status" value="2"/>
</dbReference>
<dbReference type="Pfam" id="PF05662">
    <property type="entry name" value="YadA_stalk"/>
    <property type="match status" value="2"/>
</dbReference>
<evidence type="ECO:0000259" key="1">
    <source>
        <dbReference type="Pfam" id="PF05662"/>
    </source>
</evidence>
<dbReference type="HOGENOM" id="CLU_838115_0_0_5"/>
<protein>
    <recommendedName>
        <fullName evidence="1">Trimeric autotransporter adhesin YadA-like stalk domain-containing protein</fullName>
    </recommendedName>
</protein>
<dbReference type="Proteomes" id="UP000002646">
    <property type="component" value="Unassembled WGS sequence"/>
</dbReference>
<feature type="domain" description="Trimeric autotransporter adhesin YadA-like stalk" evidence="1">
    <location>
        <begin position="218"/>
        <end position="250"/>
    </location>
</feature>
<proteinExistence type="predicted"/>
<dbReference type="InterPro" id="IPR008635">
    <property type="entry name" value="Coiled_stalk_dom"/>
</dbReference>
<accession>J0QIA2</accession>
<feature type="non-terminal residue" evidence="2">
    <location>
        <position position="332"/>
    </location>
</feature>
<name>J0QIA2_9HYPH</name>
<sequence length="332" mass="34779">MNQEKDSRTLSGLKAGTLSDTSTEAVNGAQLFATNQNVTAVTNDLKKVAENTSQYLGGGANVLQGEKPTYTVEGKTYNDVGSAFAGVDTSITNVKNDVTNVKNELTNEITNQINSVKGDSLVKRVEETNVITIGKEIGGTEIILANNEGKDRTLSGVKAGQVGNEAVNKAQLDENVKNLSESIGNTKASAVHYDNQDGQVDYTSVTLGGKDKDPVGLHNVANGNISKDSHDAINGSQINTISGDVAKFLGGNASFENGTFKGPIYNLSSITTDGMSTPIAFTDVGSAFVGLDTNIKNVNERIKEVSQGVAQDSLSWNEAAGAFVATHGENKA</sequence>
<evidence type="ECO:0000313" key="3">
    <source>
        <dbReference type="Proteomes" id="UP000002646"/>
    </source>
</evidence>
<dbReference type="GO" id="GO:0019867">
    <property type="term" value="C:outer membrane"/>
    <property type="evidence" value="ECO:0007669"/>
    <property type="project" value="InterPro"/>
</dbReference>
<evidence type="ECO:0000313" key="2">
    <source>
        <dbReference type="EMBL" id="EJF85266.1"/>
    </source>
</evidence>